<keyword evidence="4" id="KW-0378">Hydrolase</keyword>
<evidence type="ECO:0000313" key="9">
    <source>
        <dbReference type="EMBL" id="AUM11924.1"/>
    </source>
</evidence>
<evidence type="ECO:0000256" key="1">
    <source>
        <dbReference type="ARBA" id="ARBA00004141"/>
    </source>
</evidence>
<evidence type="ECO:0000256" key="4">
    <source>
        <dbReference type="ARBA" id="ARBA00022801"/>
    </source>
</evidence>
<keyword evidence="5 7" id="KW-1133">Transmembrane helix</keyword>
<keyword evidence="10" id="KW-1185">Reference proteome</keyword>
<dbReference type="Pfam" id="PF01694">
    <property type="entry name" value="Rhomboid"/>
    <property type="match status" value="1"/>
</dbReference>
<dbReference type="InterPro" id="IPR022764">
    <property type="entry name" value="Peptidase_S54_rhomboid_dom"/>
</dbReference>
<dbReference type="PANTHER" id="PTHR43731">
    <property type="entry name" value="RHOMBOID PROTEASE"/>
    <property type="match status" value="1"/>
</dbReference>
<dbReference type="InterPro" id="IPR023826">
    <property type="entry name" value="Rhom-like_SP_proteobac"/>
</dbReference>
<evidence type="ECO:0000256" key="5">
    <source>
        <dbReference type="ARBA" id="ARBA00022989"/>
    </source>
</evidence>
<protein>
    <submittedName>
        <fullName evidence="9">Rhombosortase</fullName>
    </submittedName>
</protein>
<dbReference type="InterPro" id="IPR035952">
    <property type="entry name" value="Rhomboid-like_sf"/>
</dbReference>
<dbReference type="AlphaFoldDB" id="A0A2K9LM85"/>
<dbReference type="Proteomes" id="UP000235116">
    <property type="component" value="Chromosome"/>
</dbReference>
<dbReference type="GO" id="GO:0004252">
    <property type="term" value="F:serine-type endopeptidase activity"/>
    <property type="evidence" value="ECO:0007669"/>
    <property type="project" value="InterPro"/>
</dbReference>
<dbReference type="PANTHER" id="PTHR43731:SF14">
    <property type="entry name" value="PRESENILIN-ASSOCIATED RHOMBOID-LIKE PROTEIN, MITOCHONDRIAL"/>
    <property type="match status" value="1"/>
</dbReference>
<feature type="transmembrane region" description="Helical" evidence="7">
    <location>
        <begin position="99"/>
        <end position="116"/>
    </location>
</feature>
<name>A0A2K9LM85_9GAMM</name>
<comment type="subcellular location">
    <subcellularLocation>
        <location evidence="1">Membrane</location>
        <topology evidence="1">Multi-pass membrane protein</topology>
    </subcellularLocation>
</comment>
<feature type="transmembrane region" description="Helical" evidence="7">
    <location>
        <begin position="146"/>
        <end position="162"/>
    </location>
</feature>
<accession>A0A2K9LM85</accession>
<dbReference type="OrthoDB" id="196054at2"/>
<dbReference type="SUPFAM" id="SSF144091">
    <property type="entry name" value="Rhomboid-like"/>
    <property type="match status" value="1"/>
</dbReference>
<evidence type="ECO:0000313" key="10">
    <source>
        <dbReference type="Proteomes" id="UP000235116"/>
    </source>
</evidence>
<evidence type="ECO:0000259" key="8">
    <source>
        <dbReference type="Pfam" id="PF01694"/>
    </source>
</evidence>
<keyword evidence="3 7" id="KW-0812">Transmembrane</keyword>
<feature type="transmembrane region" description="Helical" evidence="7">
    <location>
        <begin position="122"/>
        <end position="139"/>
    </location>
</feature>
<reference evidence="10" key="1">
    <citation type="submission" date="2017-08" db="EMBL/GenBank/DDBJ databases">
        <title>Direct submision.</title>
        <authorList>
            <person name="Kim S.-J."/>
            <person name="Rhee S.-K."/>
        </authorList>
    </citation>
    <scope>NUCLEOTIDE SEQUENCE [LARGE SCALE GENOMIC DNA]</scope>
    <source>
        <strain evidence="10">GI5</strain>
    </source>
</reference>
<organism evidence="9 10">
    <name type="scientific">Ketobacter alkanivorans</name>
    <dbReference type="NCBI Taxonomy" id="1917421"/>
    <lineage>
        <taxon>Bacteria</taxon>
        <taxon>Pseudomonadati</taxon>
        <taxon>Pseudomonadota</taxon>
        <taxon>Gammaproteobacteria</taxon>
        <taxon>Pseudomonadales</taxon>
        <taxon>Ketobacteraceae</taxon>
        <taxon>Ketobacter</taxon>
    </lineage>
</organism>
<feature type="domain" description="Peptidase S54 rhomboid" evidence="8">
    <location>
        <begin position="57"/>
        <end position="200"/>
    </location>
</feature>
<dbReference type="Gene3D" id="1.20.1540.10">
    <property type="entry name" value="Rhomboid-like"/>
    <property type="match status" value="1"/>
</dbReference>
<dbReference type="RefSeq" id="WP_101893262.1">
    <property type="nucleotide sequence ID" value="NZ_CP022684.1"/>
</dbReference>
<evidence type="ECO:0000256" key="2">
    <source>
        <dbReference type="ARBA" id="ARBA00009045"/>
    </source>
</evidence>
<keyword evidence="6 7" id="KW-0472">Membrane</keyword>
<evidence type="ECO:0000256" key="6">
    <source>
        <dbReference type="ARBA" id="ARBA00023136"/>
    </source>
</evidence>
<dbReference type="EMBL" id="CP022684">
    <property type="protein sequence ID" value="AUM11924.1"/>
    <property type="molecule type" value="Genomic_DNA"/>
</dbReference>
<proteinExistence type="inferred from homology"/>
<evidence type="ECO:0000256" key="3">
    <source>
        <dbReference type="ARBA" id="ARBA00022692"/>
    </source>
</evidence>
<comment type="similarity">
    <text evidence="2">Belongs to the peptidase S54 family.</text>
</comment>
<feature type="transmembrane region" description="Helical" evidence="7">
    <location>
        <begin position="67"/>
        <end position="87"/>
    </location>
</feature>
<gene>
    <name evidence="9" type="primary">rrtA</name>
    <name evidence="9" type="ORF">Kalk_05565</name>
</gene>
<dbReference type="NCBIfam" id="TIGR03902">
    <property type="entry name" value="rhom_GG_sort"/>
    <property type="match status" value="1"/>
</dbReference>
<feature type="transmembrane region" description="Helical" evidence="7">
    <location>
        <begin position="23"/>
        <end position="47"/>
    </location>
</feature>
<sequence length="216" mass="23946">MTDINHAQEIAARKNFDEFFRQWWFSVVVMIVICLTTLLPDHIIHSLALVHDHISNGELWRIVTSQFVHLGFNHTVLNLVGYLIVSASFREDVPPKEEMFALLASVLGVGIGIYLFNPEISWYVGLSGAIYGILTHYLIIGWRRSAILSAFFGVFLLGKFYYEQFVAGPDTVTAGIIGGAVAIDSHLYGALTGLVTGTLSLMWFHKEKNNGTAGNA</sequence>
<evidence type="ECO:0000256" key="7">
    <source>
        <dbReference type="SAM" id="Phobius"/>
    </source>
</evidence>
<feature type="transmembrane region" description="Helical" evidence="7">
    <location>
        <begin position="174"/>
        <end position="204"/>
    </location>
</feature>
<dbReference type="GO" id="GO:0016020">
    <property type="term" value="C:membrane"/>
    <property type="evidence" value="ECO:0007669"/>
    <property type="project" value="UniProtKB-SubCell"/>
</dbReference>
<dbReference type="InterPro" id="IPR050925">
    <property type="entry name" value="Rhomboid_protease_S54"/>
</dbReference>
<dbReference type="KEGG" id="kak:Kalk_05565"/>